<keyword evidence="1" id="KW-0732">Signal</keyword>
<comment type="caution">
    <text evidence="2">The sequence shown here is derived from an EMBL/GenBank/DDBJ whole genome shotgun (WGS) entry which is preliminary data.</text>
</comment>
<dbReference type="EMBL" id="DSFC01000086">
    <property type="protein sequence ID" value="HEV09065.1"/>
    <property type="molecule type" value="Genomic_DNA"/>
</dbReference>
<dbReference type="SUPFAM" id="SSF49373">
    <property type="entry name" value="Invasin/intimin cell-adhesion fragments"/>
    <property type="match status" value="1"/>
</dbReference>
<accession>A0A832DQW4</accession>
<feature type="signal peptide" evidence="1">
    <location>
        <begin position="1"/>
        <end position="20"/>
    </location>
</feature>
<dbReference type="AlphaFoldDB" id="A0A832DQW4"/>
<feature type="non-terminal residue" evidence="2">
    <location>
        <position position="322"/>
    </location>
</feature>
<dbReference type="InterPro" id="IPR008964">
    <property type="entry name" value="Invasin/intimin_cell_adhesion"/>
</dbReference>
<protein>
    <submittedName>
        <fullName evidence="2">Sugar-binding protein</fullName>
    </submittedName>
</protein>
<evidence type="ECO:0000256" key="1">
    <source>
        <dbReference type="SAM" id="SignalP"/>
    </source>
</evidence>
<dbReference type="Gene3D" id="2.60.40.10">
    <property type="entry name" value="Immunoglobulins"/>
    <property type="match status" value="1"/>
</dbReference>
<dbReference type="Proteomes" id="UP000885621">
    <property type="component" value="Unassembled WGS sequence"/>
</dbReference>
<reference evidence="2" key="1">
    <citation type="journal article" date="2020" name="mSystems">
        <title>Genome- and Community-Level Interaction Insights into Carbon Utilization and Element Cycling Functions of Hydrothermarchaeota in Hydrothermal Sediment.</title>
        <authorList>
            <person name="Zhou Z."/>
            <person name="Liu Y."/>
            <person name="Xu W."/>
            <person name="Pan J."/>
            <person name="Luo Z.H."/>
            <person name="Li M."/>
        </authorList>
    </citation>
    <scope>NUCLEOTIDE SEQUENCE [LARGE SCALE GENOMIC DNA]</scope>
    <source>
        <strain evidence="2">SpSt-1257</strain>
    </source>
</reference>
<organism evidence="2">
    <name type="scientific">Sulfurihydrogenibium azorense</name>
    <dbReference type="NCBI Taxonomy" id="309806"/>
    <lineage>
        <taxon>Bacteria</taxon>
        <taxon>Pseudomonadati</taxon>
        <taxon>Aquificota</taxon>
        <taxon>Aquificia</taxon>
        <taxon>Aquificales</taxon>
        <taxon>Hydrogenothermaceae</taxon>
        <taxon>Sulfurihydrogenibium</taxon>
    </lineage>
</organism>
<proteinExistence type="predicted"/>
<gene>
    <name evidence="2" type="ORF">ENO34_01545</name>
</gene>
<evidence type="ECO:0000313" key="2">
    <source>
        <dbReference type="EMBL" id="HEV09065.1"/>
    </source>
</evidence>
<feature type="chain" id="PRO_5032684779" evidence="1">
    <location>
        <begin position="21"/>
        <end position="322"/>
    </location>
</feature>
<sequence>MVFLRVFSILLIFVFNFANAAVFVKPSEITYLEVNYNDTIVAGESQTIEFKATDAYGNPSNNTGLSDKIKIVSNGLMLDKNEIYPVDIKNGKFTLKVTGRKAGNYSIQFVINDKPILIKVNLTNALTPSLQFKVINNKADFIVITSPDRFLPGYPYKVKISFYDKEGNPVVTKYHINQTFTIVANGTSKDIDLKDFSGETYQYEITPYTVKEFNIEVIDKSTNKKVASKTIQPEIQEIGKIEIETPNDIEVGKPFKLVLKAFDKNGRLIKVYDKIGKDVILKTTGTGELIPNKVPKEAFSDGIAQVDVIYTKSEEIKIEPVL</sequence>
<dbReference type="InterPro" id="IPR013783">
    <property type="entry name" value="Ig-like_fold"/>
</dbReference>
<name>A0A832DQW4_9AQUI</name>